<evidence type="ECO:0000256" key="1">
    <source>
        <dbReference type="SAM" id="Phobius"/>
    </source>
</evidence>
<protein>
    <submittedName>
        <fullName evidence="2">Membrane protein YhaJ</fullName>
    </submittedName>
</protein>
<dbReference type="EMBL" id="BMNQ01000013">
    <property type="protein sequence ID" value="GGJ92289.1"/>
    <property type="molecule type" value="Genomic_DNA"/>
</dbReference>
<dbReference type="AlphaFoldDB" id="A0A917UXC4"/>
<keyword evidence="1" id="KW-1133">Transmembrane helix</keyword>
<comment type="caution">
    <text evidence="2">The sequence shown here is derived from an EMBL/GenBank/DDBJ whole genome shotgun (WGS) entry which is preliminary data.</text>
</comment>
<keyword evidence="1" id="KW-0472">Membrane</keyword>
<feature type="transmembrane region" description="Helical" evidence="1">
    <location>
        <begin position="18"/>
        <end position="39"/>
    </location>
</feature>
<organism evidence="2 3">
    <name type="scientific">Lentibacillus kapialis</name>
    <dbReference type="NCBI Taxonomy" id="340214"/>
    <lineage>
        <taxon>Bacteria</taxon>
        <taxon>Bacillati</taxon>
        <taxon>Bacillota</taxon>
        <taxon>Bacilli</taxon>
        <taxon>Bacillales</taxon>
        <taxon>Bacillaceae</taxon>
        <taxon>Lentibacillus</taxon>
    </lineage>
</organism>
<keyword evidence="3" id="KW-1185">Reference proteome</keyword>
<gene>
    <name evidence="2" type="primary">yhaJ</name>
    <name evidence="2" type="ORF">GCM10007063_13620</name>
</gene>
<accession>A0A917UXC4</accession>
<feature type="transmembrane region" description="Helical" evidence="1">
    <location>
        <begin position="135"/>
        <end position="156"/>
    </location>
</feature>
<dbReference type="Pfam" id="PF11667">
    <property type="entry name" value="DUF3267"/>
    <property type="match status" value="1"/>
</dbReference>
<dbReference type="Proteomes" id="UP000658382">
    <property type="component" value="Unassembled WGS sequence"/>
</dbReference>
<reference evidence="2" key="1">
    <citation type="journal article" date="2014" name="Int. J. Syst. Evol. Microbiol.">
        <title>Complete genome sequence of Corynebacterium casei LMG S-19264T (=DSM 44701T), isolated from a smear-ripened cheese.</title>
        <authorList>
            <consortium name="US DOE Joint Genome Institute (JGI-PGF)"/>
            <person name="Walter F."/>
            <person name="Albersmeier A."/>
            <person name="Kalinowski J."/>
            <person name="Ruckert C."/>
        </authorList>
    </citation>
    <scope>NUCLEOTIDE SEQUENCE</scope>
    <source>
        <strain evidence="2">JCM 12580</strain>
    </source>
</reference>
<proteinExistence type="predicted"/>
<dbReference type="InterPro" id="IPR021683">
    <property type="entry name" value="DUF3267"/>
</dbReference>
<keyword evidence="1" id="KW-0812">Transmembrane</keyword>
<name>A0A917UXC4_9BACI</name>
<feature type="transmembrane region" description="Helical" evidence="1">
    <location>
        <begin position="51"/>
        <end position="76"/>
    </location>
</feature>
<evidence type="ECO:0000313" key="3">
    <source>
        <dbReference type="Proteomes" id="UP000658382"/>
    </source>
</evidence>
<sequence length="185" mass="21282">MNCWKIINFNKEYGINRLYLQSFLIGLLAFVLLYVPFSIKHGTISMNESGILPLIIMVSCLPILHSFVHILPLVMMNKRARFIYKRNTIFFPVINYYTKKQLTKKASLLAAVAPTILITIPGITAAYLYSEFYVYFLIFTAAHIAMTYTDFLYISYIARAPKQSFIENRNNEITILVKNETKSAG</sequence>
<evidence type="ECO:0000313" key="2">
    <source>
        <dbReference type="EMBL" id="GGJ92289.1"/>
    </source>
</evidence>
<dbReference type="RefSeq" id="WP_188632342.1">
    <property type="nucleotide sequence ID" value="NZ_BMNQ01000013.1"/>
</dbReference>
<feature type="transmembrane region" description="Helical" evidence="1">
    <location>
        <begin position="108"/>
        <end position="129"/>
    </location>
</feature>
<reference evidence="2" key="2">
    <citation type="submission" date="2020-09" db="EMBL/GenBank/DDBJ databases">
        <authorList>
            <person name="Sun Q."/>
            <person name="Ohkuma M."/>
        </authorList>
    </citation>
    <scope>NUCLEOTIDE SEQUENCE</scope>
    <source>
        <strain evidence="2">JCM 12580</strain>
    </source>
</reference>